<evidence type="ECO:0000313" key="1">
    <source>
        <dbReference type="EMBL" id="MBV4455871.1"/>
    </source>
</evidence>
<proteinExistence type="predicted"/>
<dbReference type="EMBL" id="JAHSTY010000002">
    <property type="protein sequence ID" value="MBV4455871.1"/>
    <property type="molecule type" value="Genomic_DNA"/>
</dbReference>
<dbReference type="Pfam" id="PF19929">
    <property type="entry name" value="DUF6392"/>
    <property type="match status" value="1"/>
</dbReference>
<sequence>MGAPATKLWVESLGLGFIELVASGKIPSQPLVKPFEDSDWPTMRPVEGVELLFNDRTKSLKQILITLIPTVGQPVYAGQLPQPFKLDMDQRYVREVLGVPIKSKPSVKLPGGLGMRGGADIYHLDQKAHPNVMVTLSYLENFRVNNISFSLIDSGHD</sequence>
<dbReference type="InterPro" id="IPR045657">
    <property type="entry name" value="DUF6392"/>
</dbReference>
<organism evidence="1 2">
    <name type="scientific">Pseudomonas azadiae</name>
    <dbReference type="NCBI Taxonomy" id="2843612"/>
    <lineage>
        <taxon>Bacteria</taxon>
        <taxon>Pseudomonadati</taxon>
        <taxon>Pseudomonadota</taxon>
        <taxon>Gammaproteobacteria</taxon>
        <taxon>Pseudomonadales</taxon>
        <taxon>Pseudomonadaceae</taxon>
        <taxon>Pseudomonas</taxon>
    </lineage>
</organism>
<name>A0ABS6P5W6_9PSED</name>
<protein>
    <submittedName>
        <fullName evidence="1">Pyocin immunity protein</fullName>
    </submittedName>
</protein>
<dbReference type="RefSeq" id="WP_169375788.1">
    <property type="nucleotide sequence ID" value="NZ_JAHSTY010000002.1"/>
</dbReference>
<keyword evidence="2" id="KW-1185">Reference proteome</keyword>
<dbReference type="Proteomes" id="UP001048976">
    <property type="component" value="Unassembled WGS sequence"/>
</dbReference>
<gene>
    <name evidence="1" type="ORF">KVG91_25130</name>
</gene>
<evidence type="ECO:0000313" key="2">
    <source>
        <dbReference type="Proteomes" id="UP001048976"/>
    </source>
</evidence>
<comment type="caution">
    <text evidence="1">The sequence shown here is derived from an EMBL/GenBank/DDBJ whole genome shotgun (WGS) entry which is preliminary data.</text>
</comment>
<reference evidence="1" key="1">
    <citation type="submission" date="2021-06" db="EMBL/GenBank/DDBJ databases">
        <title>Updating the genus Pseudomonas: Description of 43 new species and partition of the Pseudomonas putida group.</title>
        <authorList>
            <person name="Girard L."/>
            <person name="Lood C."/>
            <person name="Vandamme P."/>
            <person name="Rokni-Zadeh H."/>
            <person name="Van Noort V."/>
            <person name="Hofte M."/>
            <person name="Lavigne R."/>
            <person name="De Mot R."/>
        </authorList>
    </citation>
    <scope>NUCLEOTIDE SEQUENCE</scope>
    <source>
        <strain evidence="1">SWRI103</strain>
    </source>
</reference>
<accession>A0ABS6P5W6</accession>